<keyword evidence="4 7" id="KW-0418">Kinase</keyword>
<keyword evidence="5" id="KW-0067">ATP-binding</keyword>
<gene>
    <name evidence="7" type="ORF">AALT52_10085</name>
</gene>
<keyword evidence="8" id="KW-1185">Reference proteome</keyword>
<dbReference type="InterPro" id="IPR004625">
    <property type="entry name" value="PyrdxlKinase"/>
</dbReference>
<dbReference type="InterPro" id="IPR013749">
    <property type="entry name" value="PM/HMP-P_kinase-1"/>
</dbReference>
<dbReference type="Gene3D" id="3.40.1190.20">
    <property type="match status" value="1"/>
</dbReference>
<dbReference type="InterPro" id="IPR029056">
    <property type="entry name" value="Ribokinase-like"/>
</dbReference>
<evidence type="ECO:0000256" key="2">
    <source>
        <dbReference type="ARBA" id="ARBA00022679"/>
    </source>
</evidence>
<keyword evidence="3" id="KW-0547">Nucleotide-binding</keyword>
<dbReference type="PANTHER" id="PTHR10534">
    <property type="entry name" value="PYRIDOXAL KINASE"/>
    <property type="match status" value="1"/>
</dbReference>
<evidence type="ECO:0000256" key="3">
    <source>
        <dbReference type="ARBA" id="ARBA00022741"/>
    </source>
</evidence>
<evidence type="ECO:0000259" key="6">
    <source>
        <dbReference type="Pfam" id="PF08543"/>
    </source>
</evidence>
<organism evidence="7 8">
    <name type="scientific">Ligilactobacillus faecis</name>
    <dbReference type="NCBI Taxonomy" id="762833"/>
    <lineage>
        <taxon>Bacteria</taxon>
        <taxon>Bacillati</taxon>
        <taxon>Bacillota</taxon>
        <taxon>Bacilli</taxon>
        <taxon>Lactobacillales</taxon>
        <taxon>Lactobacillaceae</taxon>
        <taxon>Ligilactobacillus</taxon>
    </lineage>
</organism>
<sequence>MKANVLISQDLSCVGQVSMSVALPLLSAVDLRPDVLPTALLSTHTGGFGENTYLDLSSEMSRILQHWQTLELSFSAVYLGYLGLRPLEVILANINYLKTPGTLLLVDPVMADDGKLYKGFDADYVTQMKKLLKHATVATPNLTEAQLLLDEALTTSPVALDQAEQLLLRLVDRFSLDQALLTGIKSADKVIVVGYDHGKLWYEVRPRSAGNYFGTGDIFASVLLAGMLKGQDLRSATKIAMDFITLAIRLTPQPRDARFGVDYAAALPYLLEKL</sequence>
<dbReference type="NCBIfam" id="NF005491">
    <property type="entry name" value="PRK07105.1"/>
    <property type="match status" value="1"/>
</dbReference>
<dbReference type="Proteomes" id="UP001565236">
    <property type="component" value="Unassembled WGS sequence"/>
</dbReference>
<reference evidence="7 8" key="1">
    <citation type="submission" date="2024-03" db="EMBL/GenBank/DDBJ databases">
        <title>Mouse gut bacterial collection (mGBC) of GemPharmatech.</title>
        <authorList>
            <person name="He Y."/>
            <person name="Dong L."/>
            <person name="Wu D."/>
            <person name="Gao X."/>
            <person name="Lin Z."/>
        </authorList>
    </citation>
    <scope>NUCLEOTIDE SEQUENCE [LARGE SCALE GENOMIC DNA]</scope>
    <source>
        <strain evidence="7 8">15-30</strain>
    </source>
</reference>
<protein>
    <recommendedName>
        <fullName evidence="1">pyridoxal kinase</fullName>
        <ecNumber evidence="1">2.7.1.35</ecNumber>
    </recommendedName>
</protein>
<dbReference type="PANTHER" id="PTHR10534:SF2">
    <property type="entry name" value="PYRIDOXAL KINASE"/>
    <property type="match status" value="1"/>
</dbReference>
<comment type="caution">
    <text evidence="7">The sequence shown here is derived from an EMBL/GenBank/DDBJ whole genome shotgun (WGS) entry which is preliminary data.</text>
</comment>
<dbReference type="Pfam" id="PF08543">
    <property type="entry name" value="Phos_pyr_kin"/>
    <property type="match status" value="1"/>
</dbReference>
<evidence type="ECO:0000256" key="4">
    <source>
        <dbReference type="ARBA" id="ARBA00022777"/>
    </source>
</evidence>
<accession>A0ABV4DRW4</accession>
<keyword evidence="2 7" id="KW-0808">Transferase</keyword>
<dbReference type="SUPFAM" id="SSF53613">
    <property type="entry name" value="Ribokinase-like"/>
    <property type="match status" value="1"/>
</dbReference>
<dbReference type="GO" id="GO:0008478">
    <property type="term" value="F:pyridoxal kinase activity"/>
    <property type="evidence" value="ECO:0007669"/>
    <property type="project" value="UniProtKB-EC"/>
</dbReference>
<evidence type="ECO:0000256" key="5">
    <source>
        <dbReference type="ARBA" id="ARBA00022840"/>
    </source>
</evidence>
<dbReference type="EC" id="2.7.1.35" evidence="1"/>
<evidence type="ECO:0000313" key="7">
    <source>
        <dbReference type="EMBL" id="MEY8663201.1"/>
    </source>
</evidence>
<proteinExistence type="predicted"/>
<dbReference type="EMBL" id="JBCLUF010000055">
    <property type="protein sequence ID" value="MEY8663201.1"/>
    <property type="molecule type" value="Genomic_DNA"/>
</dbReference>
<evidence type="ECO:0000313" key="8">
    <source>
        <dbReference type="Proteomes" id="UP001565236"/>
    </source>
</evidence>
<dbReference type="RefSeq" id="WP_369943324.1">
    <property type="nucleotide sequence ID" value="NZ_JBCLUF010000055.1"/>
</dbReference>
<feature type="domain" description="Pyridoxamine kinase/Phosphomethylpyrimidine kinase" evidence="6">
    <location>
        <begin position="88"/>
        <end position="254"/>
    </location>
</feature>
<evidence type="ECO:0000256" key="1">
    <source>
        <dbReference type="ARBA" id="ARBA00012104"/>
    </source>
</evidence>
<name>A0ABV4DRW4_9LACO</name>